<dbReference type="PANTHER" id="PTHR34322:SF2">
    <property type="entry name" value="TRANSPOSASE IS200-LIKE DOMAIN-CONTAINING PROTEIN"/>
    <property type="match status" value="1"/>
</dbReference>
<dbReference type="GO" id="GO:0003677">
    <property type="term" value="F:DNA binding"/>
    <property type="evidence" value="ECO:0007669"/>
    <property type="project" value="InterPro"/>
</dbReference>
<evidence type="ECO:0000313" key="2">
    <source>
        <dbReference type="EMBL" id="OHA92471.1"/>
    </source>
</evidence>
<organism evidence="2 3">
    <name type="scientific">Candidatus Zambryskibacteria bacterium RIFCSPHIGHO2_01_FULL_49_18</name>
    <dbReference type="NCBI Taxonomy" id="1802740"/>
    <lineage>
        <taxon>Bacteria</taxon>
        <taxon>Candidatus Zambryskiibacteriota</taxon>
    </lineage>
</organism>
<comment type="caution">
    <text evidence="2">The sequence shown here is derived from an EMBL/GenBank/DDBJ whole genome shotgun (WGS) entry which is preliminary data.</text>
</comment>
<dbReference type="Proteomes" id="UP000178612">
    <property type="component" value="Unassembled WGS sequence"/>
</dbReference>
<dbReference type="PANTHER" id="PTHR34322">
    <property type="entry name" value="TRANSPOSASE, Y1_TNP DOMAIN-CONTAINING"/>
    <property type="match status" value="1"/>
</dbReference>
<dbReference type="AlphaFoldDB" id="A0A1G2T766"/>
<reference evidence="2 3" key="1">
    <citation type="journal article" date="2016" name="Nat. Commun.">
        <title>Thousands of microbial genomes shed light on interconnected biogeochemical processes in an aquifer system.</title>
        <authorList>
            <person name="Anantharaman K."/>
            <person name="Brown C.T."/>
            <person name="Hug L.A."/>
            <person name="Sharon I."/>
            <person name="Castelle C.J."/>
            <person name="Probst A.J."/>
            <person name="Thomas B.C."/>
            <person name="Singh A."/>
            <person name="Wilkins M.J."/>
            <person name="Karaoz U."/>
            <person name="Brodie E.L."/>
            <person name="Williams K.H."/>
            <person name="Hubbard S.S."/>
            <person name="Banfield J.F."/>
        </authorList>
    </citation>
    <scope>NUCLEOTIDE SEQUENCE [LARGE SCALE GENOMIC DNA]</scope>
</reference>
<proteinExistence type="predicted"/>
<dbReference type="Gene3D" id="3.30.70.1290">
    <property type="entry name" value="Transposase IS200-like"/>
    <property type="match status" value="1"/>
</dbReference>
<sequence>MAREPFGIDSYAHVYTRGVKKLPIFRQKGDLRRLLFNLYYLNHADRMPENWKREIKISENPMRFQWPADVLGERQPIVSILAFSIMFNHLHLIVKEIVEGGTSRLMHRASMSYSKFINEKYEENGSLFQRPFKSRLVEEDSDFRNLAVYVMVKNPFERYPGGLRRAIEHFDDAYERMAGDPLSSLGAYAGHEASPIITKDLLGELFETPESFKEFARETMLSRLEQLTSEFDQFD</sequence>
<evidence type="ECO:0000313" key="3">
    <source>
        <dbReference type="Proteomes" id="UP000178612"/>
    </source>
</evidence>
<dbReference type="GO" id="GO:0004803">
    <property type="term" value="F:transposase activity"/>
    <property type="evidence" value="ECO:0007669"/>
    <property type="project" value="InterPro"/>
</dbReference>
<dbReference type="SMART" id="SM01321">
    <property type="entry name" value="Y1_Tnp"/>
    <property type="match status" value="1"/>
</dbReference>
<dbReference type="GO" id="GO:0006313">
    <property type="term" value="P:DNA transposition"/>
    <property type="evidence" value="ECO:0007669"/>
    <property type="project" value="InterPro"/>
</dbReference>
<dbReference type="Pfam" id="PF01797">
    <property type="entry name" value="Y1_Tnp"/>
    <property type="match status" value="1"/>
</dbReference>
<protein>
    <recommendedName>
        <fullName evidence="1">Transposase IS200-like domain-containing protein</fullName>
    </recommendedName>
</protein>
<accession>A0A1G2T766</accession>
<gene>
    <name evidence="2" type="ORF">A2758_01175</name>
</gene>
<dbReference type="EMBL" id="MHVJ01000001">
    <property type="protein sequence ID" value="OHA92471.1"/>
    <property type="molecule type" value="Genomic_DNA"/>
</dbReference>
<dbReference type="SUPFAM" id="SSF143422">
    <property type="entry name" value="Transposase IS200-like"/>
    <property type="match status" value="1"/>
</dbReference>
<dbReference type="InterPro" id="IPR002686">
    <property type="entry name" value="Transposase_17"/>
</dbReference>
<evidence type="ECO:0000259" key="1">
    <source>
        <dbReference type="SMART" id="SM01321"/>
    </source>
</evidence>
<dbReference type="InterPro" id="IPR036515">
    <property type="entry name" value="Transposase_17_sf"/>
</dbReference>
<feature type="domain" description="Transposase IS200-like" evidence="1">
    <location>
        <begin position="7"/>
        <end position="153"/>
    </location>
</feature>
<name>A0A1G2T766_9BACT</name>